<dbReference type="GO" id="GO:0005829">
    <property type="term" value="C:cytosol"/>
    <property type="evidence" value="ECO:0007669"/>
    <property type="project" value="TreeGrafter"/>
</dbReference>
<dbReference type="AlphaFoldDB" id="A0A0B6RL96"/>
<evidence type="ECO:0000256" key="1">
    <source>
        <dbReference type="ARBA" id="ARBA00001933"/>
    </source>
</evidence>
<evidence type="ECO:0000313" key="18">
    <source>
        <dbReference type="EMBL" id="AJK46097.1"/>
    </source>
</evidence>
<evidence type="ECO:0000256" key="15">
    <source>
        <dbReference type="RuleBase" id="RU004106"/>
    </source>
</evidence>
<comment type="similarity">
    <text evidence="6 15">Belongs to the class-IV pyridoxal-phosphate-dependent aminotransferase family.</text>
</comment>
<reference evidence="18 19" key="2">
    <citation type="journal article" date="2016" name="Appl. Microbiol. Biotechnol.">
        <title>Mutations improving production and secretion of extracellular lipase by Burkholderia glumae PG1.</title>
        <authorList>
            <person name="Knapp A."/>
            <person name="Voget S."/>
            <person name="Gao R."/>
            <person name="Zaburannyi N."/>
            <person name="Krysciak D."/>
            <person name="Breuer M."/>
            <person name="Hauer B."/>
            <person name="Streit W.R."/>
            <person name="Muller R."/>
            <person name="Daniel R."/>
            <person name="Jaeger K.E."/>
        </authorList>
    </citation>
    <scope>NUCLEOTIDE SEQUENCE [LARGE SCALE GENOMIC DNA]</scope>
    <source>
        <strain evidence="18 19">PG1</strain>
    </source>
</reference>
<dbReference type="InterPro" id="IPR043132">
    <property type="entry name" value="BCAT-like_C"/>
</dbReference>
<name>A0A0B6RL96_BURPL</name>
<keyword evidence="10 16" id="KW-0663">Pyridoxal phosphate</keyword>
<dbReference type="UniPathway" id="UPA00048">
    <property type="reaction ID" value="UER00073"/>
</dbReference>
<dbReference type="KEGG" id="bgp:BGL_1c15820"/>
<evidence type="ECO:0000256" key="4">
    <source>
        <dbReference type="ARBA" id="ARBA00004931"/>
    </source>
</evidence>
<dbReference type="Proteomes" id="UP000031838">
    <property type="component" value="Chromosome 1"/>
</dbReference>
<dbReference type="CDD" id="cd00449">
    <property type="entry name" value="PLPDE_IV"/>
    <property type="match status" value="1"/>
</dbReference>
<comment type="pathway">
    <text evidence="5 17">Amino-acid biosynthesis; L-leucine biosynthesis; L-leucine from 3-methyl-2-oxobutanoate: step 4/4.</text>
</comment>
<dbReference type="GO" id="GO:0052654">
    <property type="term" value="F:L-leucine-2-oxoglutarate transaminase activity"/>
    <property type="evidence" value="ECO:0007669"/>
    <property type="project" value="RHEA"/>
</dbReference>
<evidence type="ECO:0000313" key="19">
    <source>
        <dbReference type="Proteomes" id="UP000031838"/>
    </source>
</evidence>
<dbReference type="GO" id="GO:0009098">
    <property type="term" value="P:L-leucine biosynthetic process"/>
    <property type="evidence" value="ECO:0007669"/>
    <property type="project" value="UniProtKB-UniPathway"/>
</dbReference>
<dbReference type="RefSeq" id="WP_042624697.1">
    <property type="nucleotide sequence ID" value="NZ_CP002580.1"/>
</dbReference>
<dbReference type="NCBIfam" id="NF005726">
    <property type="entry name" value="PRK07544.1"/>
    <property type="match status" value="1"/>
</dbReference>
<dbReference type="EC" id="2.6.1.42" evidence="17"/>
<evidence type="ECO:0000256" key="17">
    <source>
        <dbReference type="RuleBase" id="RU364094"/>
    </source>
</evidence>
<dbReference type="SUPFAM" id="SSF56752">
    <property type="entry name" value="D-aminoacid aminotransferase-like PLP-dependent enzymes"/>
    <property type="match status" value="1"/>
</dbReference>
<dbReference type="UniPathway" id="UPA00049">
    <property type="reaction ID" value="UER00062"/>
</dbReference>
<evidence type="ECO:0000256" key="10">
    <source>
        <dbReference type="ARBA" id="ARBA00022898"/>
    </source>
</evidence>
<dbReference type="GO" id="GO:0052656">
    <property type="term" value="F:L-isoleucine-2-oxoglutarate transaminase activity"/>
    <property type="evidence" value="ECO:0007669"/>
    <property type="project" value="RHEA"/>
</dbReference>
<dbReference type="InterPro" id="IPR018300">
    <property type="entry name" value="Aminotrans_IV_CS"/>
</dbReference>
<evidence type="ECO:0000256" key="13">
    <source>
        <dbReference type="ARBA" id="ARBA00048798"/>
    </source>
</evidence>
<comment type="pathway">
    <text evidence="3 17">Amino-acid biosynthesis; L-isoleucine biosynthesis; L-isoleucine from 2-oxobutanoate: step 4/4.</text>
</comment>
<dbReference type="EMBL" id="CP002580">
    <property type="protein sequence ID" value="AJK46097.1"/>
    <property type="molecule type" value="Genomic_DNA"/>
</dbReference>
<dbReference type="HOGENOM" id="CLU_020844_3_1_4"/>
<keyword evidence="11 17" id="KW-0100">Branched-chain amino acid biosynthesis</keyword>
<evidence type="ECO:0000256" key="11">
    <source>
        <dbReference type="ARBA" id="ARBA00023304"/>
    </source>
</evidence>
<keyword evidence="8 17" id="KW-0028">Amino-acid biosynthesis</keyword>
<evidence type="ECO:0000256" key="7">
    <source>
        <dbReference type="ARBA" id="ARBA00022576"/>
    </source>
</evidence>
<keyword evidence="7 17" id="KW-0032">Aminotransferase</keyword>
<evidence type="ECO:0000256" key="14">
    <source>
        <dbReference type="ARBA" id="ARBA00049229"/>
    </source>
</evidence>
<dbReference type="NCBIfam" id="TIGR01122">
    <property type="entry name" value="ilvE_I"/>
    <property type="match status" value="1"/>
</dbReference>
<dbReference type="FunFam" id="3.20.10.10:FF:000002">
    <property type="entry name" value="D-alanine aminotransferase"/>
    <property type="match status" value="1"/>
</dbReference>
<dbReference type="Gene3D" id="3.20.10.10">
    <property type="entry name" value="D-amino Acid Aminotransferase, subunit A, domain 2"/>
    <property type="match status" value="1"/>
</dbReference>
<evidence type="ECO:0000256" key="5">
    <source>
        <dbReference type="ARBA" id="ARBA00005072"/>
    </source>
</evidence>
<dbReference type="InterPro" id="IPR043131">
    <property type="entry name" value="BCAT-like_N"/>
</dbReference>
<evidence type="ECO:0000256" key="9">
    <source>
        <dbReference type="ARBA" id="ARBA00022679"/>
    </source>
</evidence>
<evidence type="ECO:0000256" key="6">
    <source>
        <dbReference type="ARBA" id="ARBA00009320"/>
    </source>
</evidence>
<organism evidence="18 19">
    <name type="scientific">Burkholderia plantarii</name>
    <dbReference type="NCBI Taxonomy" id="41899"/>
    <lineage>
        <taxon>Bacteria</taxon>
        <taxon>Pseudomonadati</taxon>
        <taxon>Pseudomonadota</taxon>
        <taxon>Betaproteobacteria</taxon>
        <taxon>Burkholderiales</taxon>
        <taxon>Burkholderiaceae</taxon>
        <taxon>Burkholderia</taxon>
    </lineage>
</organism>
<protein>
    <recommendedName>
        <fullName evidence="17">Branched-chain-amino-acid aminotransferase</fullName>
        <shortName evidence="17">BCAT</shortName>
        <ecNumber evidence="17">2.6.1.42</ecNumber>
    </recommendedName>
</protein>
<comment type="cofactor">
    <cofactor evidence="1 16">
        <name>pyridoxal 5'-phosphate</name>
        <dbReference type="ChEBI" id="CHEBI:597326"/>
    </cofactor>
</comment>
<dbReference type="PROSITE" id="PS00770">
    <property type="entry name" value="AA_TRANSFER_CLASS_4"/>
    <property type="match status" value="1"/>
</dbReference>
<evidence type="ECO:0000256" key="12">
    <source>
        <dbReference type="ARBA" id="ARBA00048212"/>
    </source>
</evidence>
<reference evidence="19" key="1">
    <citation type="submission" date="2011-03" db="EMBL/GenBank/DDBJ databases">
        <authorList>
            <person name="Voget S."/>
            <person name="Streit W.R."/>
            <person name="Jaeger K.E."/>
            <person name="Daniel R."/>
        </authorList>
    </citation>
    <scope>NUCLEOTIDE SEQUENCE [LARGE SCALE GENOMIC DNA]</scope>
    <source>
        <strain evidence="19">PG1</strain>
    </source>
</reference>
<comment type="function">
    <text evidence="2 17">Acts on leucine, isoleucine and valine.</text>
</comment>
<dbReference type="GO" id="GO:0052655">
    <property type="term" value="F:L-valine-2-oxoglutarate transaminase activity"/>
    <property type="evidence" value="ECO:0007669"/>
    <property type="project" value="RHEA"/>
</dbReference>
<proteinExistence type="inferred from homology"/>
<gene>
    <name evidence="17 18" type="primary">ilvE</name>
    <name evidence="18" type="ORF">BGL_1c15820</name>
</gene>
<dbReference type="InterPro" id="IPR005785">
    <property type="entry name" value="B_amino_transI"/>
</dbReference>
<comment type="catalytic activity">
    <reaction evidence="14 17">
        <text>L-leucine + 2-oxoglutarate = 4-methyl-2-oxopentanoate + L-glutamate</text>
        <dbReference type="Rhea" id="RHEA:18321"/>
        <dbReference type="ChEBI" id="CHEBI:16810"/>
        <dbReference type="ChEBI" id="CHEBI:17865"/>
        <dbReference type="ChEBI" id="CHEBI:29985"/>
        <dbReference type="ChEBI" id="CHEBI:57427"/>
        <dbReference type="EC" id="2.6.1.42"/>
    </reaction>
</comment>
<dbReference type="InterPro" id="IPR050571">
    <property type="entry name" value="Class-IV_PLP-Dep_Aminotrnsfr"/>
</dbReference>
<comment type="catalytic activity">
    <reaction evidence="13 17">
        <text>L-isoleucine + 2-oxoglutarate = (S)-3-methyl-2-oxopentanoate + L-glutamate</text>
        <dbReference type="Rhea" id="RHEA:24801"/>
        <dbReference type="ChEBI" id="CHEBI:16810"/>
        <dbReference type="ChEBI" id="CHEBI:29985"/>
        <dbReference type="ChEBI" id="CHEBI:35146"/>
        <dbReference type="ChEBI" id="CHEBI:58045"/>
        <dbReference type="EC" id="2.6.1.42"/>
    </reaction>
</comment>
<accession>A0A0B6RL96</accession>
<evidence type="ECO:0000256" key="2">
    <source>
        <dbReference type="ARBA" id="ARBA00003109"/>
    </source>
</evidence>
<dbReference type="Gene3D" id="3.30.470.10">
    <property type="match status" value="1"/>
</dbReference>
<comment type="pathway">
    <text evidence="4 17">Amino-acid biosynthesis; L-valine biosynthesis; L-valine from pyruvate: step 4/4.</text>
</comment>
<dbReference type="GO" id="GO:0009097">
    <property type="term" value="P:isoleucine biosynthetic process"/>
    <property type="evidence" value="ECO:0007669"/>
    <property type="project" value="UniProtKB-UniPathway"/>
</dbReference>
<evidence type="ECO:0000256" key="16">
    <source>
        <dbReference type="RuleBase" id="RU004516"/>
    </source>
</evidence>
<sequence length="301" mass="33565">MTPPKSLPFDQRDGQIWFDGEFVEWKSAKIHVLTHGLHYASCVYEGERVYAGQVFRLREHTERLYRSAHTLDFALPYTPEQIEAATADLIERNGIVEGYVRPVAWRGSEQISTSARASRIHVAIACWSWPSYFDPEAKKRGITLETAAWRRPPPSASPFAAKASSHYMIATLCKHHAEDHGFQDALMLDWRGHVAEATSANVFFVRDGVLHTPVPDCFLDGITRQTVIGLARERGLTVIERTILPEELGSFSECFVTGTAAEVCPVGRIDAHEFTPSAITFDLMAAYSALVRQPEGVAIHA</sequence>
<comment type="catalytic activity">
    <reaction evidence="12 17">
        <text>L-valine + 2-oxoglutarate = 3-methyl-2-oxobutanoate + L-glutamate</text>
        <dbReference type="Rhea" id="RHEA:24813"/>
        <dbReference type="ChEBI" id="CHEBI:11851"/>
        <dbReference type="ChEBI" id="CHEBI:16810"/>
        <dbReference type="ChEBI" id="CHEBI:29985"/>
        <dbReference type="ChEBI" id="CHEBI:57762"/>
        <dbReference type="EC" id="2.6.1.42"/>
    </reaction>
</comment>
<dbReference type="GO" id="GO:0009099">
    <property type="term" value="P:L-valine biosynthetic process"/>
    <property type="evidence" value="ECO:0007669"/>
    <property type="project" value="UniProtKB-UniPathway"/>
</dbReference>
<dbReference type="InterPro" id="IPR001544">
    <property type="entry name" value="Aminotrans_IV"/>
</dbReference>
<keyword evidence="9 17" id="KW-0808">Transferase</keyword>
<dbReference type="PANTHER" id="PTHR42743:SF11">
    <property type="entry name" value="AMINODEOXYCHORISMATE LYASE"/>
    <property type="match status" value="1"/>
</dbReference>
<dbReference type="InterPro" id="IPR036038">
    <property type="entry name" value="Aminotransferase-like"/>
</dbReference>
<keyword evidence="19" id="KW-1185">Reference proteome</keyword>
<dbReference type="Pfam" id="PF01063">
    <property type="entry name" value="Aminotran_4"/>
    <property type="match status" value="1"/>
</dbReference>
<dbReference type="NCBIfam" id="NF005146">
    <property type="entry name" value="PRK06606.1"/>
    <property type="match status" value="1"/>
</dbReference>
<dbReference type="PANTHER" id="PTHR42743">
    <property type="entry name" value="AMINO-ACID AMINOTRANSFERASE"/>
    <property type="match status" value="1"/>
</dbReference>
<evidence type="ECO:0000256" key="8">
    <source>
        <dbReference type="ARBA" id="ARBA00022605"/>
    </source>
</evidence>
<evidence type="ECO:0000256" key="3">
    <source>
        <dbReference type="ARBA" id="ARBA00004824"/>
    </source>
</evidence>
<dbReference type="UniPathway" id="UPA00047">
    <property type="reaction ID" value="UER00058"/>
</dbReference>